<dbReference type="RefSeq" id="WP_168630583.1">
    <property type="nucleotide sequence ID" value="NZ_BONL01000006.1"/>
</dbReference>
<organism evidence="6 7">
    <name type="scientific">Cellulomonas denverensis</name>
    <dbReference type="NCBI Taxonomy" id="264297"/>
    <lineage>
        <taxon>Bacteria</taxon>
        <taxon>Bacillati</taxon>
        <taxon>Actinomycetota</taxon>
        <taxon>Actinomycetes</taxon>
        <taxon>Micrococcales</taxon>
        <taxon>Cellulomonadaceae</taxon>
        <taxon>Cellulomonas</taxon>
    </lineage>
</organism>
<dbReference type="GO" id="GO:0003700">
    <property type="term" value="F:DNA-binding transcription factor activity"/>
    <property type="evidence" value="ECO:0007669"/>
    <property type="project" value="TreeGrafter"/>
</dbReference>
<protein>
    <submittedName>
        <fullName evidence="6">Helix-turn-helix transcriptional regulator</fullName>
    </submittedName>
</protein>
<proteinExistence type="predicted"/>
<feature type="DNA-binding region" description="H-T-H motif" evidence="4">
    <location>
        <begin position="45"/>
        <end position="64"/>
    </location>
</feature>
<dbReference type="EMBL" id="JAAXOX010000006">
    <property type="protein sequence ID" value="NKY23451.1"/>
    <property type="molecule type" value="Genomic_DNA"/>
</dbReference>
<evidence type="ECO:0000313" key="7">
    <source>
        <dbReference type="Proteomes" id="UP000581206"/>
    </source>
</evidence>
<evidence type="ECO:0000256" key="3">
    <source>
        <dbReference type="ARBA" id="ARBA00023163"/>
    </source>
</evidence>
<dbReference type="Pfam" id="PF00440">
    <property type="entry name" value="TetR_N"/>
    <property type="match status" value="1"/>
</dbReference>
<dbReference type="InterPro" id="IPR009057">
    <property type="entry name" value="Homeodomain-like_sf"/>
</dbReference>
<name>A0A7X6KWC5_9CELL</name>
<dbReference type="InterPro" id="IPR001647">
    <property type="entry name" value="HTH_TetR"/>
</dbReference>
<evidence type="ECO:0000256" key="1">
    <source>
        <dbReference type="ARBA" id="ARBA00023015"/>
    </source>
</evidence>
<dbReference type="SUPFAM" id="SSF46689">
    <property type="entry name" value="Homeodomain-like"/>
    <property type="match status" value="1"/>
</dbReference>
<dbReference type="PRINTS" id="PR00455">
    <property type="entry name" value="HTHTETR"/>
</dbReference>
<gene>
    <name evidence="6" type="ORF">HGA03_12335</name>
</gene>
<dbReference type="PANTHER" id="PTHR30055:SF234">
    <property type="entry name" value="HTH-TYPE TRANSCRIPTIONAL REGULATOR BETI"/>
    <property type="match status" value="1"/>
</dbReference>
<evidence type="ECO:0000256" key="4">
    <source>
        <dbReference type="PROSITE-ProRule" id="PRU00335"/>
    </source>
</evidence>
<keyword evidence="7" id="KW-1185">Reference proteome</keyword>
<dbReference type="AlphaFoldDB" id="A0A7X6KWC5"/>
<evidence type="ECO:0000259" key="5">
    <source>
        <dbReference type="PROSITE" id="PS50977"/>
    </source>
</evidence>
<keyword evidence="1" id="KW-0805">Transcription regulation</keyword>
<comment type="caution">
    <text evidence="6">The sequence shown here is derived from an EMBL/GenBank/DDBJ whole genome shotgun (WGS) entry which is preliminary data.</text>
</comment>
<evidence type="ECO:0000313" key="6">
    <source>
        <dbReference type="EMBL" id="NKY23451.1"/>
    </source>
</evidence>
<dbReference type="Gene3D" id="1.10.357.10">
    <property type="entry name" value="Tetracycline Repressor, domain 2"/>
    <property type="match status" value="1"/>
</dbReference>
<sequence length="224" mass="24108">MSHHDPALSIEVLPDGRARRAARTRRVIATAAAPLFLDRGFDGTSVTAVADRAGVGVQTVYYHFPTKAALLVGALDQAVDGMDRRTGHRPLSLLAWAQGARAEPDLNRRLFLHVRGCADLLAAGAELTQLLRAQAQGDPELTSICAAEDDRRRELHRALIDSLGPALSQVTTPEQATDVLHLVLGPESWQALVLRAGWTRLAWARWAQRTVVAELLGGGGPDLG</sequence>
<reference evidence="6 7" key="1">
    <citation type="submission" date="2020-04" db="EMBL/GenBank/DDBJ databases">
        <title>MicrobeNet Type strains.</title>
        <authorList>
            <person name="Nicholson A.C."/>
        </authorList>
    </citation>
    <scope>NUCLEOTIDE SEQUENCE [LARGE SCALE GENOMIC DNA]</scope>
    <source>
        <strain evidence="6 7">ATCC BAA-788</strain>
    </source>
</reference>
<accession>A0A7X6KWC5</accession>
<dbReference type="PANTHER" id="PTHR30055">
    <property type="entry name" value="HTH-TYPE TRANSCRIPTIONAL REGULATOR RUTR"/>
    <property type="match status" value="1"/>
</dbReference>
<keyword evidence="3" id="KW-0804">Transcription</keyword>
<dbReference type="Proteomes" id="UP000581206">
    <property type="component" value="Unassembled WGS sequence"/>
</dbReference>
<dbReference type="PROSITE" id="PS50977">
    <property type="entry name" value="HTH_TETR_2"/>
    <property type="match status" value="1"/>
</dbReference>
<dbReference type="InterPro" id="IPR050109">
    <property type="entry name" value="HTH-type_TetR-like_transc_reg"/>
</dbReference>
<feature type="domain" description="HTH tetR-type" evidence="5">
    <location>
        <begin position="22"/>
        <end position="82"/>
    </location>
</feature>
<dbReference type="GO" id="GO:0000976">
    <property type="term" value="F:transcription cis-regulatory region binding"/>
    <property type="evidence" value="ECO:0007669"/>
    <property type="project" value="TreeGrafter"/>
</dbReference>
<keyword evidence="2 4" id="KW-0238">DNA-binding</keyword>
<evidence type="ECO:0000256" key="2">
    <source>
        <dbReference type="ARBA" id="ARBA00023125"/>
    </source>
</evidence>